<comment type="cofactor">
    <cofactor evidence="1">
        <name>Fe cation</name>
        <dbReference type="ChEBI" id="CHEBI:24875"/>
    </cofactor>
</comment>
<reference evidence="11 12" key="1">
    <citation type="submission" date="2024-10" db="EMBL/GenBank/DDBJ databases">
        <title>Updated reference genomes for cyclostephanoid diatoms.</title>
        <authorList>
            <person name="Roberts W.R."/>
            <person name="Alverson A.J."/>
        </authorList>
    </citation>
    <scope>NUCLEOTIDE SEQUENCE [LARGE SCALE GENOMIC DNA]</scope>
    <source>
        <strain evidence="11 12">AJA228-03</strain>
    </source>
</reference>
<protein>
    <recommendedName>
        <fullName evidence="8">Superoxide dismutase</fullName>
        <ecNumber evidence="8">1.15.1.1</ecNumber>
    </recommendedName>
</protein>
<evidence type="ECO:0000313" key="11">
    <source>
        <dbReference type="EMBL" id="KAL3817825.1"/>
    </source>
</evidence>
<dbReference type="GO" id="GO:0046872">
    <property type="term" value="F:metal ion binding"/>
    <property type="evidence" value="ECO:0007669"/>
    <property type="project" value="UniProtKB-KW"/>
</dbReference>
<sequence length="244" mass="26150">MTTAATKSIIAPALRAASVHVRSSVLPASISKSCAAHLSSVPPGGKATLPDLPYDYAALSPVISAETMELHHTKHHNAYVTNLNIALEKLDSAVSAGDVSSIIGLQGALKFNGGGHLNHALFWENLCAKGSVAFPTSGPLKDCIAARFGDVDNMKKEMSALCVGVQGSGWGWLGYDAKTGRIEIRTCPNQDPLEATTGLVPLLGIDVWEHAYYVDYRNVRPNYVNAIWDVINWTKVEERLVAAK</sequence>
<dbReference type="InterPro" id="IPR019831">
    <property type="entry name" value="Mn/Fe_SOD_N"/>
</dbReference>
<feature type="binding site" evidence="7">
    <location>
        <position position="71"/>
    </location>
    <ligand>
        <name>Mn(2+)</name>
        <dbReference type="ChEBI" id="CHEBI:29035"/>
    </ligand>
</feature>
<comment type="similarity">
    <text evidence="2 8">Belongs to the iron/manganese superoxide dismutase family.</text>
</comment>
<keyword evidence="4 8" id="KW-0560">Oxidoreductase</keyword>
<keyword evidence="3 7" id="KW-0479">Metal-binding</keyword>
<evidence type="ECO:0000256" key="7">
    <source>
        <dbReference type="PIRSR" id="PIRSR000349-1"/>
    </source>
</evidence>
<dbReference type="PANTHER" id="PTHR11404:SF6">
    <property type="entry name" value="SUPEROXIDE DISMUTASE [MN], MITOCHONDRIAL"/>
    <property type="match status" value="1"/>
</dbReference>
<dbReference type="PROSITE" id="PS00088">
    <property type="entry name" value="SOD_MN"/>
    <property type="match status" value="1"/>
</dbReference>
<keyword evidence="5" id="KW-0408">Iron</keyword>
<dbReference type="AlphaFoldDB" id="A0ABD3S061"/>
<feature type="binding site" evidence="7">
    <location>
        <position position="119"/>
    </location>
    <ligand>
        <name>Mn(2+)</name>
        <dbReference type="ChEBI" id="CHEBI:29035"/>
    </ligand>
</feature>
<comment type="catalytic activity">
    <reaction evidence="6 8">
        <text>2 superoxide + 2 H(+) = H2O2 + O2</text>
        <dbReference type="Rhea" id="RHEA:20696"/>
        <dbReference type="ChEBI" id="CHEBI:15378"/>
        <dbReference type="ChEBI" id="CHEBI:15379"/>
        <dbReference type="ChEBI" id="CHEBI:16240"/>
        <dbReference type="ChEBI" id="CHEBI:18421"/>
        <dbReference type="EC" id="1.15.1.1"/>
    </reaction>
</comment>
<dbReference type="Proteomes" id="UP001530377">
    <property type="component" value="Unassembled WGS sequence"/>
</dbReference>
<keyword evidence="12" id="KW-1185">Reference proteome</keyword>
<organism evidence="11 12">
    <name type="scientific">Cyclostephanos tholiformis</name>
    <dbReference type="NCBI Taxonomy" id="382380"/>
    <lineage>
        <taxon>Eukaryota</taxon>
        <taxon>Sar</taxon>
        <taxon>Stramenopiles</taxon>
        <taxon>Ochrophyta</taxon>
        <taxon>Bacillariophyta</taxon>
        <taxon>Coscinodiscophyceae</taxon>
        <taxon>Thalassiosirophycidae</taxon>
        <taxon>Stephanodiscales</taxon>
        <taxon>Stephanodiscaceae</taxon>
        <taxon>Cyclostephanos</taxon>
    </lineage>
</organism>
<evidence type="ECO:0000256" key="3">
    <source>
        <dbReference type="ARBA" id="ARBA00022723"/>
    </source>
</evidence>
<gene>
    <name evidence="11" type="ORF">ACHAXA_002692</name>
</gene>
<dbReference type="FunFam" id="3.55.40.20:FF:000004">
    <property type="entry name" value="Superoxide dismutase [Fe]"/>
    <property type="match status" value="1"/>
</dbReference>
<evidence type="ECO:0000313" key="12">
    <source>
        <dbReference type="Proteomes" id="UP001530377"/>
    </source>
</evidence>
<dbReference type="PRINTS" id="PR01703">
    <property type="entry name" value="MNSODISMTASE"/>
</dbReference>
<feature type="binding site" evidence="7">
    <location>
        <position position="206"/>
    </location>
    <ligand>
        <name>Mn(2+)</name>
        <dbReference type="ChEBI" id="CHEBI:29035"/>
    </ligand>
</feature>
<comment type="caution">
    <text evidence="11">The sequence shown here is derived from an EMBL/GenBank/DDBJ whole genome shotgun (WGS) entry which is preliminary data.</text>
</comment>
<dbReference type="InterPro" id="IPR001189">
    <property type="entry name" value="Mn/Fe_SOD"/>
</dbReference>
<dbReference type="InterPro" id="IPR019832">
    <property type="entry name" value="Mn/Fe_SOD_C"/>
</dbReference>
<dbReference type="PANTHER" id="PTHR11404">
    <property type="entry name" value="SUPEROXIDE DISMUTASE 2"/>
    <property type="match status" value="1"/>
</dbReference>
<dbReference type="SUPFAM" id="SSF46609">
    <property type="entry name" value="Fe,Mn superoxide dismutase (SOD), N-terminal domain"/>
    <property type="match status" value="1"/>
</dbReference>
<evidence type="ECO:0000256" key="8">
    <source>
        <dbReference type="RuleBase" id="RU000414"/>
    </source>
</evidence>
<evidence type="ECO:0000259" key="10">
    <source>
        <dbReference type="Pfam" id="PF02777"/>
    </source>
</evidence>
<name>A0ABD3S061_9STRA</name>
<dbReference type="Gene3D" id="3.55.40.20">
    <property type="entry name" value="Iron/manganese superoxide dismutase, C-terminal domain"/>
    <property type="match status" value="1"/>
</dbReference>
<evidence type="ECO:0000256" key="4">
    <source>
        <dbReference type="ARBA" id="ARBA00023002"/>
    </source>
</evidence>
<proteinExistence type="inferred from homology"/>
<dbReference type="GO" id="GO:0004784">
    <property type="term" value="F:superoxide dismutase activity"/>
    <property type="evidence" value="ECO:0007669"/>
    <property type="project" value="UniProtKB-EC"/>
</dbReference>
<accession>A0ABD3S061</accession>
<dbReference type="Pfam" id="PF00081">
    <property type="entry name" value="Sod_Fe_N"/>
    <property type="match status" value="1"/>
</dbReference>
<feature type="binding site" evidence="7">
    <location>
        <position position="210"/>
    </location>
    <ligand>
        <name>Mn(2+)</name>
        <dbReference type="ChEBI" id="CHEBI:29035"/>
    </ligand>
</feature>
<dbReference type="PIRSF" id="PIRSF000349">
    <property type="entry name" value="SODismutase"/>
    <property type="match status" value="1"/>
</dbReference>
<evidence type="ECO:0000256" key="6">
    <source>
        <dbReference type="ARBA" id="ARBA00049204"/>
    </source>
</evidence>
<evidence type="ECO:0000256" key="1">
    <source>
        <dbReference type="ARBA" id="ARBA00001962"/>
    </source>
</evidence>
<feature type="domain" description="Manganese/iron superoxide dismutase N-terminal" evidence="9">
    <location>
        <begin position="48"/>
        <end position="126"/>
    </location>
</feature>
<dbReference type="InterPro" id="IPR036314">
    <property type="entry name" value="SOD_C_sf"/>
</dbReference>
<evidence type="ECO:0000256" key="2">
    <source>
        <dbReference type="ARBA" id="ARBA00008714"/>
    </source>
</evidence>
<evidence type="ECO:0000256" key="5">
    <source>
        <dbReference type="ARBA" id="ARBA00023004"/>
    </source>
</evidence>
<dbReference type="Pfam" id="PF02777">
    <property type="entry name" value="Sod_Fe_C"/>
    <property type="match status" value="1"/>
</dbReference>
<dbReference type="InterPro" id="IPR036324">
    <property type="entry name" value="Mn/Fe_SOD_N_sf"/>
</dbReference>
<dbReference type="SUPFAM" id="SSF54719">
    <property type="entry name" value="Fe,Mn superoxide dismutase (SOD), C-terminal domain"/>
    <property type="match status" value="1"/>
</dbReference>
<feature type="domain" description="Manganese/iron superoxide dismutase C-terminal" evidence="10">
    <location>
        <begin position="137"/>
        <end position="239"/>
    </location>
</feature>
<dbReference type="InterPro" id="IPR019833">
    <property type="entry name" value="Mn/Fe_SOD_BS"/>
</dbReference>
<dbReference type="EC" id="1.15.1.1" evidence="8"/>
<comment type="function">
    <text evidence="8">Destroys radicals which are normally produced within the cells and which are toxic to biological systems.</text>
</comment>
<evidence type="ECO:0000259" key="9">
    <source>
        <dbReference type="Pfam" id="PF00081"/>
    </source>
</evidence>
<dbReference type="Gene3D" id="1.10.287.990">
    <property type="entry name" value="Fe,Mn superoxide dismutase (SOD) domain"/>
    <property type="match status" value="1"/>
</dbReference>
<dbReference type="InterPro" id="IPR050265">
    <property type="entry name" value="Fe/Mn_Superoxide_Dismutase"/>
</dbReference>
<dbReference type="EMBL" id="JALLPB020000090">
    <property type="protein sequence ID" value="KAL3817825.1"/>
    <property type="molecule type" value="Genomic_DNA"/>
</dbReference>
<dbReference type="FunFam" id="1.10.287.990:FF:000001">
    <property type="entry name" value="Superoxide dismutase"/>
    <property type="match status" value="1"/>
</dbReference>